<comment type="caution">
    <text evidence="1">The sequence shown here is derived from an EMBL/GenBank/DDBJ whole genome shotgun (WGS) entry which is preliminary data.</text>
</comment>
<evidence type="ECO:0000313" key="2">
    <source>
        <dbReference type="Proteomes" id="UP000016626"/>
    </source>
</evidence>
<dbReference type="EMBL" id="AWVM01000015">
    <property type="protein sequence ID" value="ERK53858.1"/>
    <property type="molecule type" value="Genomic_DNA"/>
</dbReference>
<dbReference type="AlphaFoldDB" id="U2RJZ0"/>
<accession>U2RJZ0</accession>
<proteinExistence type="predicted"/>
<dbReference type="eggNOG" id="ENOG50332MS">
    <property type="taxonomic scope" value="Bacteria"/>
</dbReference>
<dbReference type="PATRIC" id="fig|888055.3.peg.306"/>
<protein>
    <submittedName>
        <fullName evidence="1">Uncharacterized protein</fullName>
    </submittedName>
</protein>
<sequence>MHMMMNDMLKKYNNSSLKDTSKDKKEYMTNSEKIKVINFDNLSKKGYSKMLRLKGQSFPFKTNDALYLDVENNKFIFIEFKNGSFSVNEKNFKEKELPQLELKIIGSMYILQEITGKSFKELREITDYILVYNKEKNPHIFSAVDMGNYIVNLGTLNNKKIRNLKEGISFGLEKFKGYCFKNVHTYSKEEFEEKFVRKYEK</sequence>
<dbReference type="HOGENOM" id="CLU_120480_0_0_0"/>
<dbReference type="Proteomes" id="UP000016626">
    <property type="component" value="Unassembled WGS sequence"/>
</dbReference>
<reference evidence="1 2" key="1">
    <citation type="submission" date="2013-06" db="EMBL/GenBank/DDBJ databases">
        <authorList>
            <person name="Weinstock G."/>
            <person name="Sodergren E."/>
            <person name="Lobos E.A."/>
            <person name="Fulton L."/>
            <person name="Fulton R."/>
            <person name="Courtney L."/>
            <person name="Fronick C."/>
            <person name="O'Laughlin M."/>
            <person name="Godfrey J."/>
            <person name="Wilson R.M."/>
            <person name="Miner T."/>
            <person name="Farmer C."/>
            <person name="Delehaunty K."/>
            <person name="Cordes M."/>
            <person name="Minx P."/>
            <person name="Tomlinson C."/>
            <person name="Chen J."/>
            <person name="Wollam A."/>
            <person name="Pepin K.H."/>
            <person name="Bhonagiri V."/>
            <person name="Zhang X."/>
            <person name="Warren W."/>
            <person name="Mitreva M."/>
            <person name="Mardis E.R."/>
            <person name="Wilson R.K."/>
        </authorList>
    </citation>
    <scope>NUCLEOTIDE SEQUENCE [LARGE SCALE GENOMIC DNA]</scope>
    <source>
        <strain evidence="1 2">F0279</strain>
    </source>
</reference>
<organism evidence="1 2">
    <name type="scientific">Leptotrichia wadei (strain F0279)</name>
    <dbReference type="NCBI Taxonomy" id="888055"/>
    <lineage>
        <taxon>Bacteria</taxon>
        <taxon>Fusobacteriati</taxon>
        <taxon>Fusobacteriota</taxon>
        <taxon>Fusobacteriia</taxon>
        <taxon>Fusobacteriales</taxon>
        <taxon>Leptotrichiaceae</taxon>
        <taxon>Leptotrichia</taxon>
    </lineage>
</organism>
<evidence type="ECO:0000313" key="1">
    <source>
        <dbReference type="EMBL" id="ERK53858.1"/>
    </source>
</evidence>
<gene>
    <name evidence="1" type="ORF">HMPREF9015_00315</name>
</gene>
<name>U2RJZ0_LEPWF</name>